<proteinExistence type="predicted"/>
<reference evidence="2 3" key="1">
    <citation type="submission" date="2024-02" db="EMBL/GenBank/DDBJ databases">
        <authorList>
            <consortium name="ELIXIR-Norway"/>
            <consortium name="Elixir Norway"/>
        </authorList>
    </citation>
    <scope>NUCLEOTIDE SEQUENCE [LARGE SCALE GENOMIC DNA]</scope>
</reference>
<evidence type="ECO:0000313" key="2">
    <source>
        <dbReference type="EMBL" id="CAK9267769.1"/>
    </source>
</evidence>
<organism evidence="2 3">
    <name type="scientific">Sphagnum jensenii</name>
    <dbReference type="NCBI Taxonomy" id="128206"/>
    <lineage>
        <taxon>Eukaryota</taxon>
        <taxon>Viridiplantae</taxon>
        <taxon>Streptophyta</taxon>
        <taxon>Embryophyta</taxon>
        <taxon>Bryophyta</taxon>
        <taxon>Sphagnophytina</taxon>
        <taxon>Sphagnopsida</taxon>
        <taxon>Sphagnales</taxon>
        <taxon>Sphagnaceae</taxon>
        <taxon>Sphagnum</taxon>
    </lineage>
</organism>
<accession>A0ABP0WLM1</accession>
<evidence type="ECO:0000256" key="1">
    <source>
        <dbReference type="SAM" id="MobiDB-lite"/>
    </source>
</evidence>
<protein>
    <submittedName>
        <fullName evidence="2">Uncharacterized protein</fullName>
    </submittedName>
</protein>
<feature type="region of interest" description="Disordered" evidence="1">
    <location>
        <begin position="142"/>
        <end position="163"/>
    </location>
</feature>
<keyword evidence="3" id="KW-1185">Reference proteome</keyword>
<dbReference type="EMBL" id="OZ020097">
    <property type="protein sequence ID" value="CAK9267769.1"/>
    <property type="molecule type" value="Genomic_DNA"/>
</dbReference>
<sequence>MSKESPVQKPFACENNASVVDEAANRNKKKKRKKSLAGSLSLSAWVSEEEEAAVTCFEGTRLMSWKETATRNERVPTAAYATWKREREKREFRRSLHLSGGSVVVWVGGIRDPPTREHISLSTESHNQKIVPTIISCDLETSRERRTSSSTHHHLARPDRTQLLQQQSDERRRLFSSMLQHTSWQWRQLQKMMILGFIRC</sequence>
<evidence type="ECO:0000313" key="3">
    <source>
        <dbReference type="Proteomes" id="UP001497444"/>
    </source>
</evidence>
<dbReference type="Proteomes" id="UP001497444">
    <property type="component" value="Chromosome 2"/>
</dbReference>
<gene>
    <name evidence="2" type="ORF">CSSPJE1EN1_LOCUS13247</name>
</gene>
<name>A0ABP0WLM1_9BRYO</name>